<organism evidence="4 5">
    <name type="scientific">Halarcobacter ebronensis</name>
    <dbReference type="NCBI Taxonomy" id="1462615"/>
    <lineage>
        <taxon>Bacteria</taxon>
        <taxon>Pseudomonadati</taxon>
        <taxon>Campylobacterota</taxon>
        <taxon>Epsilonproteobacteria</taxon>
        <taxon>Campylobacterales</taxon>
        <taxon>Arcobacteraceae</taxon>
        <taxon>Halarcobacter</taxon>
    </lineage>
</organism>
<keyword evidence="1" id="KW-0808">Transferase</keyword>
<dbReference type="Proteomes" id="UP000289758">
    <property type="component" value="Unassembled WGS sequence"/>
</dbReference>
<evidence type="ECO:0000256" key="1">
    <source>
        <dbReference type="ARBA" id="ARBA00022679"/>
    </source>
</evidence>
<evidence type="ECO:0000259" key="3">
    <source>
        <dbReference type="PROSITE" id="PS50052"/>
    </source>
</evidence>
<evidence type="ECO:0000256" key="2">
    <source>
        <dbReference type="SAM" id="Coils"/>
    </source>
</evidence>
<dbReference type="Gene3D" id="3.40.50.300">
    <property type="entry name" value="P-loop containing nucleotide triphosphate hydrolases"/>
    <property type="match status" value="1"/>
</dbReference>
<dbReference type="InterPro" id="IPR008145">
    <property type="entry name" value="GK/Ca_channel_bsu"/>
</dbReference>
<reference evidence="4 5" key="1">
    <citation type="submission" date="2017-10" db="EMBL/GenBank/DDBJ databases">
        <title>Genomics of the genus Arcobacter.</title>
        <authorList>
            <person name="Perez-Cataluna A."/>
            <person name="Figueras M.J."/>
        </authorList>
    </citation>
    <scope>NUCLEOTIDE SEQUENCE [LARGE SCALE GENOMIC DNA]</scope>
    <source>
        <strain evidence="4 5">CECT 8441</strain>
    </source>
</reference>
<dbReference type="GO" id="GO:0005829">
    <property type="term" value="C:cytosol"/>
    <property type="evidence" value="ECO:0007669"/>
    <property type="project" value="TreeGrafter"/>
</dbReference>
<protein>
    <submittedName>
        <fullName evidence="4">Phosphonate metabolism protein/1,5-bisphosphokinase (PRPP-forming) PhnN</fullName>
    </submittedName>
</protein>
<keyword evidence="2" id="KW-0175">Coiled coil</keyword>
<dbReference type="GO" id="GO:0006015">
    <property type="term" value="P:5-phosphoribose 1-diphosphate biosynthetic process"/>
    <property type="evidence" value="ECO:0007669"/>
    <property type="project" value="TreeGrafter"/>
</dbReference>
<gene>
    <name evidence="4" type="ORF">CRV07_11245</name>
</gene>
<evidence type="ECO:0000313" key="5">
    <source>
        <dbReference type="Proteomes" id="UP000289758"/>
    </source>
</evidence>
<evidence type="ECO:0000313" key="4">
    <source>
        <dbReference type="EMBL" id="RXK04336.1"/>
    </source>
</evidence>
<dbReference type="InterPro" id="IPR008144">
    <property type="entry name" value="Guanylate_kin-like_dom"/>
</dbReference>
<dbReference type="SMART" id="SM00072">
    <property type="entry name" value="GuKc"/>
    <property type="match status" value="1"/>
</dbReference>
<feature type="coiled-coil region" evidence="2">
    <location>
        <begin position="128"/>
        <end position="176"/>
    </location>
</feature>
<keyword evidence="5" id="KW-1185">Reference proteome</keyword>
<dbReference type="OrthoDB" id="341217at2"/>
<proteinExistence type="predicted"/>
<comment type="caution">
    <text evidence="4">The sequence shown here is derived from an EMBL/GenBank/DDBJ whole genome shotgun (WGS) entry which is preliminary data.</text>
</comment>
<dbReference type="AlphaFoldDB" id="A0A4Q1AJG8"/>
<dbReference type="EMBL" id="PDKK01000010">
    <property type="protein sequence ID" value="RXK04336.1"/>
    <property type="molecule type" value="Genomic_DNA"/>
</dbReference>
<sequence length="176" mass="20804">MKSKIVLVVGPSGAGKDTLLRYAKQRLGERVNFVKRYITREADANENNYYIDEYAFEILKHNGYFASSWSAHGNFYGIPKRFIENGLNLISISRSKIKDFEKQYDDVITLNITLPKEKLRQRLISRDRESLEEIEKRLNRDYEKIECKKLIEFDNSALLEESKEKFLELLERIENE</sequence>
<dbReference type="PANTHER" id="PTHR23117">
    <property type="entry name" value="GUANYLATE KINASE-RELATED"/>
    <property type="match status" value="1"/>
</dbReference>
<dbReference type="RefSeq" id="WP_129087761.1">
    <property type="nucleotide sequence ID" value="NZ_CP053836.1"/>
</dbReference>
<accession>A0A4Q1AJG8</accession>
<keyword evidence="4" id="KW-0418">Kinase</keyword>
<dbReference type="PROSITE" id="PS50052">
    <property type="entry name" value="GUANYLATE_KINASE_2"/>
    <property type="match status" value="1"/>
</dbReference>
<dbReference type="GO" id="GO:0033863">
    <property type="term" value="F:ribose 1,5-bisphosphate phosphokinase activity"/>
    <property type="evidence" value="ECO:0007669"/>
    <property type="project" value="TreeGrafter"/>
</dbReference>
<dbReference type="PANTHER" id="PTHR23117:SF8">
    <property type="entry name" value="RIBOSE 1,5-BISPHOSPHATE PHOSPHOKINASE PHNN"/>
    <property type="match status" value="1"/>
</dbReference>
<feature type="domain" description="Guanylate kinase-like" evidence="3">
    <location>
        <begin position="3"/>
        <end position="174"/>
    </location>
</feature>
<dbReference type="SUPFAM" id="SSF52540">
    <property type="entry name" value="P-loop containing nucleoside triphosphate hydrolases"/>
    <property type="match status" value="1"/>
</dbReference>
<dbReference type="InterPro" id="IPR027417">
    <property type="entry name" value="P-loop_NTPase"/>
</dbReference>
<name>A0A4Q1AJG8_9BACT</name>